<name>A0AAD4E5L4_9AGAM</name>
<dbReference type="Proteomes" id="UP001195769">
    <property type="component" value="Unassembled WGS sequence"/>
</dbReference>
<dbReference type="RefSeq" id="XP_041225736.1">
    <property type="nucleotide sequence ID" value="XM_041367052.1"/>
</dbReference>
<proteinExistence type="predicted"/>
<sequence length="176" mass="19772">MLPTLHDRSLHWLINGYHAINKPNIFRQAFFQCKAGTSFNLSFDSLTSHEALQVLRDVEKNDVKTWDQIKMAQYNAAKPQSESTLDEVEPPFAHAADVDLDPCDIPVDAVLLHITSGGSVPHGYGTDNSGNLLPCNQAESYDQELKASTTKGDEEVFGRGKCRHVENTQYKIFWKH</sequence>
<comment type="caution">
    <text evidence="1">The sequence shown here is derived from an EMBL/GenBank/DDBJ whole genome shotgun (WGS) entry which is preliminary data.</text>
</comment>
<keyword evidence="2" id="KW-1185">Reference proteome</keyword>
<reference evidence="1" key="1">
    <citation type="journal article" date="2020" name="New Phytol.">
        <title>Comparative genomics reveals dynamic genome evolution in host specialist ectomycorrhizal fungi.</title>
        <authorList>
            <person name="Lofgren L.A."/>
            <person name="Nguyen N.H."/>
            <person name="Vilgalys R."/>
            <person name="Ruytinx J."/>
            <person name="Liao H.L."/>
            <person name="Branco S."/>
            <person name="Kuo A."/>
            <person name="LaButti K."/>
            <person name="Lipzen A."/>
            <person name="Andreopoulos W."/>
            <person name="Pangilinan J."/>
            <person name="Riley R."/>
            <person name="Hundley H."/>
            <person name="Na H."/>
            <person name="Barry K."/>
            <person name="Grigoriev I.V."/>
            <person name="Stajich J.E."/>
            <person name="Kennedy P.G."/>
        </authorList>
    </citation>
    <scope>NUCLEOTIDE SEQUENCE</scope>
    <source>
        <strain evidence="1">FC203</strain>
    </source>
</reference>
<evidence type="ECO:0000313" key="2">
    <source>
        <dbReference type="Proteomes" id="UP001195769"/>
    </source>
</evidence>
<dbReference type="EMBL" id="JABBWK010000028">
    <property type="protein sequence ID" value="KAG1900160.1"/>
    <property type="molecule type" value="Genomic_DNA"/>
</dbReference>
<protein>
    <submittedName>
        <fullName evidence="1">Uncharacterized protein</fullName>
    </submittedName>
</protein>
<dbReference type="GeneID" id="64661350"/>
<dbReference type="AlphaFoldDB" id="A0AAD4E5L4"/>
<organism evidence="1 2">
    <name type="scientific">Suillus fuscotomentosus</name>
    <dbReference type="NCBI Taxonomy" id="1912939"/>
    <lineage>
        <taxon>Eukaryota</taxon>
        <taxon>Fungi</taxon>
        <taxon>Dikarya</taxon>
        <taxon>Basidiomycota</taxon>
        <taxon>Agaricomycotina</taxon>
        <taxon>Agaricomycetes</taxon>
        <taxon>Agaricomycetidae</taxon>
        <taxon>Boletales</taxon>
        <taxon>Suillineae</taxon>
        <taxon>Suillaceae</taxon>
        <taxon>Suillus</taxon>
    </lineage>
</organism>
<evidence type="ECO:0000313" key="1">
    <source>
        <dbReference type="EMBL" id="KAG1900160.1"/>
    </source>
</evidence>
<accession>A0AAD4E5L4</accession>
<gene>
    <name evidence="1" type="ORF">F5891DRAFT_1188852</name>
</gene>